<evidence type="ECO:0000256" key="1">
    <source>
        <dbReference type="PROSITE-ProRule" id="PRU00267"/>
    </source>
</evidence>
<dbReference type="GO" id="GO:0005634">
    <property type="term" value="C:nucleus"/>
    <property type="evidence" value="ECO:0007669"/>
    <property type="project" value="UniProtKB-UniRule"/>
</dbReference>
<dbReference type="PROSITE" id="PS50118">
    <property type="entry name" value="HMG_BOX_2"/>
    <property type="match status" value="1"/>
</dbReference>
<reference evidence="3" key="1">
    <citation type="submission" date="2025-08" db="UniProtKB">
        <authorList>
            <consortium name="Ensembl"/>
        </authorList>
    </citation>
    <scope>IDENTIFICATION</scope>
</reference>
<dbReference type="PANTHER" id="PTHR17609:SF2">
    <property type="entry name" value="HMG DOMAIN-CONTAINING PROTEIN 3"/>
    <property type="match status" value="1"/>
</dbReference>
<dbReference type="InterPro" id="IPR040648">
    <property type="entry name" value="HMGXB3_CxC4"/>
</dbReference>
<dbReference type="GO" id="GO:0003677">
    <property type="term" value="F:DNA binding"/>
    <property type="evidence" value="ECO:0007669"/>
    <property type="project" value="UniProtKB-UniRule"/>
</dbReference>
<feature type="DNA-binding region" description="HMG box" evidence="1">
    <location>
        <begin position="36"/>
        <end position="93"/>
    </location>
</feature>
<name>A0A8C1PRE2_CYPCA</name>
<keyword evidence="4" id="KW-1185">Reference proteome</keyword>
<dbReference type="Pfam" id="PF18717">
    <property type="entry name" value="CxC4"/>
    <property type="match status" value="1"/>
</dbReference>
<dbReference type="Gene3D" id="1.10.30.10">
    <property type="entry name" value="High mobility group box domain"/>
    <property type="match status" value="1"/>
</dbReference>
<feature type="domain" description="HMG box" evidence="2">
    <location>
        <begin position="36"/>
        <end position="93"/>
    </location>
</feature>
<keyword evidence="1" id="KW-0539">Nucleus</keyword>
<keyword evidence="1" id="KW-0238">DNA-binding</keyword>
<evidence type="ECO:0000259" key="2">
    <source>
        <dbReference type="PROSITE" id="PS50118"/>
    </source>
</evidence>
<dbReference type="InterPro" id="IPR009071">
    <property type="entry name" value="HMG_box_dom"/>
</dbReference>
<dbReference type="InterPro" id="IPR039598">
    <property type="entry name" value="HMGXB3"/>
</dbReference>
<evidence type="ECO:0000313" key="4">
    <source>
        <dbReference type="Proteomes" id="UP000694427"/>
    </source>
</evidence>
<proteinExistence type="predicted"/>
<dbReference type="Ensembl" id="ENSCCRT00010118708.1">
    <property type="protein sequence ID" value="ENSCCRP00010106737.1"/>
    <property type="gene ID" value="ENSCCRG00010047090.1"/>
</dbReference>
<dbReference type="InterPro" id="IPR036910">
    <property type="entry name" value="HMG_box_dom_sf"/>
</dbReference>
<evidence type="ECO:0000313" key="3">
    <source>
        <dbReference type="Ensembl" id="ENSCCRP00010106737.1"/>
    </source>
</evidence>
<dbReference type="Proteomes" id="UP000694427">
    <property type="component" value="Unplaced"/>
</dbReference>
<organism evidence="3 4">
    <name type="scientific">Cyprinus carpio</name>
    <name type="common">Common carp</name>
    <dbReference type="NCBI Taxonomy" id="7962"/>
    <lineage>
        <taxon>Eukaryota</taxon>
        <taxon>Metazoa</taxon>
        <taxon>Chordata</taxon>
        <taxon>Craniata</taxon>
        <taxon>Vertebrata</taxon>
        <taxon>Euteleostomi</taxon>
        <taxon>Actinopterygii</taxon>
        <taxon>Neopterygii</taxon>
        <taxon>Teleostei</taxon>
        <taxon>Ostariophysi</taxon>
        <taxon>Cypriniformes</taxon>
        <taxon>Cyprinidae</taxon>
        <taxon>Cyprininae</taxon>
        <taxon>Cyprinus</taxon>
    </lineage>
</organism>
<dbReference type="PANTHER" id="PTHR17609">
    <property type="entry name" value="HMG DOMAIN-CONTAINING PROTEIN 3"/>
    <property type="match status" value="1"/>
</dbReference>
<accession>A0A8C1PRE2</accession>
<dbReference type="Pfam" id="PF00505">
    <property type="entry name" value="HMG_box"/>
    <property type="match status" value="1"/>
</dbReference>
<protein>
    <submittedName>
        <fullName evidence="3">HMG box domain containing 3</fullName>
    </submittedName>
</protein>
<dbReference type="SMART" id="SM00398">
    <property type="entry name" value="HMG"/>
    <property type="match status" value="1"/>
</dbReference>
<sequence>MEAIYGEMEVESCYTLLELPSPKKKRKSKGSVESSDKPKKSAYLLYYFDVHQSVQQEHPDLPQSEINKCISDSWKRLNVADRGYYLERARMEKDGIDPVSHQSAAASSQDVPGFRKILPRANYVLLSKSSAGGEQVEGDGETDALVDGAVDGAPQAPAQETLVSPMTLGSEVELSEQCIAIEALSEDAPSQNHTERLPALLVKREESRVSYGDVVINIYSVSCVFQGVMENKVINTASPIMMFPLVSSVKPEPKLSFKLPIKYTRRGRGNCTTPGCVFSYVTRHKPPQCPDCGQHLGGKWVAPVSPQTCAPVILCYSNSMLLMSDTHSNAFILYILYSGNQYIITDNGVKILSMLPFKKTAGSSLVSVHTLLRQTTQPLSMFVFLCVCDGFMCTDSGFSLVTVDQLCVCCSVPQALGLSTARGRGRCKNPACDYVYKNRHKPQHCPTCGCELANKPTKKNKLTPSAEDVCASALLSDASQPLSSAQKDQQRHSTVSLLRSCLQFPESESELQDVFSLIQQLNGQQKLTEEGSGWPSFFEPAATHCSLCQDPLLKGDQSSLAGLEECWLLTECSIRPVTLQLKVCTNLQCLAIHSFTDLHPGLFNVGNKLLVTLDLFFKMRHQIRLGDEPTHAALSIIKHSLTSDQVSCVQDLFCSGYWAFECLTVRDYNDMICGVCGIAPKLEIAQRNSSNVLLLKNVEFTWPDFQATDEVHVDEFWLTMENEALEQAAFPSSFPITRFDASIIAPFIPPLMRNTSVINTEKDKDTSDTQLRGDPSVLVRLIHEGRLIPNQMDVTFSSFHLPLLDSKSDYSEYSCTVNGLWTAQQPDALLTAGRVSKVCPHQVVCGSKYIVRRESARDHLDLLVSSRFWPPVYVADCAQKVALCTDVLYPELASQMWGKNQGCFSDPTTPPQYVSCSELQDQPYSLDLTVTESNPHLHPLTKSASRWIVRPDGPNALHDAHHAITLCKELEPYTAAVAEICDEPEGETSINDSSAAAVRRKALVFDNAAYYYLYNRLLDFLSSRDIVNQQITEALSACQPGEVVMIRDALYRLGVAQINSDPQETADGGLDKHSDGVVFEEVMLI</sequence>
<reference evidence="3" key="2">
    <citation type="submission" date="2025-09" db="UniProtKB">
        <authorList>
            <consortium name="Ensembl"/>
        </authorList>
    </citation>
    <scope>IDENTIFICATION</scope>
</reference>
<dbReference type="SUPFAM" id="SSF47095">
    <property type="entry name" value="HMG-box"/>
    <property type="match status" value="1"/>
</dbReference>
<dbReference type="AlphaFoldDB" id="A0A8C1PRE2"/>